<evidence type="ECO:0000313" key="3">
    <source>
        <dbReference type="EMBL" id="SLM19876.1"/>
    </source>
</evidence>
<proteinExistence type="predicted"/>
<dbReference type="InterPro" id="IPR023210">
    <property type="entry name" value="NADP_OxRdtase_dom"/>
</dbReference>
<protein>
    <submittedName>
        <fullName evidence="3">Aldo/keto reductase</fullName>
    </submittedName>
</protein>
<dbReference type="Pfam" id="PF00248">
    <property type="entry name" value="Aldo_ket_red"/>
    <property type="match status" value="1"/>
</dbReference>
<dbReference type="InterPro" id="IPR050523">
    <property type="entry name" value="AKR_Detox_Biosynth"/>
</dbReference>
<gene>
    <name evidence="3" type="ORF">SPIRO4BDMA_70300</name>
</gene>
<feature type="domain" description="NADP-dependent oxidoreductase" evidence="2">
    <location>
        <begin position="16"/>
        <end position="315"/>
    </location>
</feature>
<dbReference type="GO" id="GO:0005829">
    <property type="term" value="C:cytosol"/>
    <property type="evidence" value="ECO:0007669"/>
    <property type="project" value="TreeGrafter"/>
</dbReference>
<organism evidence="3">
    <name type="scientific">uncultured spirochete</name>
    <dbReference type="NCBI Taxonomy" id="156406"/>
    <lineage>
        <taxon>Bacteria</taxon>
        <taxon>Pseudomonadati</taxon>
        <taxon>Spirochaetota</taxon>
        <taxon>Spirochaetia</taxon>
        <taxon>Spirochaetales</taxon>
        <taxon>environmental samples</taxon>
    </lineage>
</organism>
<dbReference type="PRINTS" id="PR00069">
    <property type="entry name" value="ALDKETRDTASE"/>
</dbReference>
<sequence length="363" mass="40040">MKYRKLGNTGVIVSEVALGTMQFGGTMNMGNLGQEATTKMVKLALDSGINFIDTADVYSRGESETLLGNALKGIRDEIVLATKARLPMSDNNFNRSGATRLNIMREVEGSLKRLQTDHIDLYQIHGWDSNTPLEETLHTLDDLVRQGKVRYIGLSNYLSWQAAMALSLQERMGLEKYATAQMHYSLVNRGLEYEFQSFAEYANLGILVWSPLAGGFLAGKYGRTAPAPEGTRFAEAGQFVPFDKELGYRVVDALKEVAGRHGVNPAQVALAWVLSKPAVSSVIIAARKAENFADDIKAVDLALSDEDMQLLDKVSDPGVPYPKWMVLQLDTAEDPRPKVLHPERYADGGSWKDLRGTKWSGAH</sequence>
<dbReference type="PANTHER" id="PTHR43364:SF18">
    <property type="entry name" value="OXIDOREDUCTASE"/>
    <property type="match status" value="1"/>
</dbReference>
<name>A0A3P3XUB4_9SPIR</name>
<dbReference type="InterPro" id="IPR020471">
    <property type="entry name" value="AKR"/>
</dbReference>
<dbReference type="PROSITE" id="PS00062">
    <property type="entry name" value="ALDOKETO_REDUCTASE_2"/>
    <property type="match status" value="1"/>
</dbReference>
<reference evidence="3" key="1">
    <citation type="submission" date="2017-02" db="EMBL/GenBank/DDBJ databases">
        <authorList>
            <person name="Regsiter A."/>
            <person name="William W."/>
        </authorList>
    </citation>
    <scope>NUCLEOTIDE SEQUENCE</scope>
    <source>
        <strain evidence="3">BdmA 4</strain>
    </source>
</reference>
<dbReference type="CDD" id="cd19091">
    <property type="entry name" value="AKR_PsAKR"/>
    <property type="match status" value="1"/>
</dbReference>
<dbReference type="FunFam" id="3.20.20.100:FF:000004">
    <property type="entry name" value="Oxidoreductase, aldo/keto reductase"/>
    <property type="match status" value="1"/>
</dbReference>
<dbReference type="EMBL" id="FWDO01000007">
    <property type="protein sequence ID" value="SLM19876.1"/>
    <property type="molecule type" value="Genomic_DNA"/>
</dbReference>
<accession>A0A3P3XUB4</accession>
<evidence type="ECO:0000256" key="1">
    <source>
        <dbReference type="ARBA" id="ARBA00023002"/>
    </source>
</evidence>
<dbReference type="SUPFAM" id="SSF51430">
    <property type="entry name" value="NAD(P)-linked oxidoreductase"/>
    <property type="match status" value="1"/>
</dbReference>
<dbReference type="AlphaFoldDB" id="A0A3P3XUB4"/>
<dbReference type="InterPro" id="IPR018170">
    <property type="entry name" value="Aldo/ket_reductase_CS"/>
</dbReference>
<evidence type="ECO:0000259" key="2">
    <source>
        <dbReference type="Pfam" id="PF00248"/>
    </source>
</evidence>
<keyword evidence="1" id="KW-0560">Oxidoreductase</keyword>
<dbReference type="InterPro" id="IPR036812">
    <property type="entry name" value="NAD(P)_OxRdtase_dom_sf"/>
</dbReference>
<dbReference type="Gene3D" id="3.20.20.100">
    <property type="entry name" value="NADP-dependent oxidoreductase domain"/>
    <property type="match status" value="1"/>
</dbReference>
<dbReference type="GO" id="GO:0016491">
    <property type="term" value="F:oxidoreductase activity"/>
    <property type="evidence" value="ECO:0007669"/>
    <property type="project" value="UniProtKB-KW"/>
</dbReference>
<dbReference type="PANTHER" id="PTHR43364">
    <property type="entry name" value="NADH-SPECIFIC METHYLGLYOXAL REDUCTASE-RELATED"/>
    <property type="match status" value="1"/>
</dbReference>